<keyword evidence="5" id="KW-1185">Reference proteome</keyword>
<dbReference type="PROSITE" id="PS01186">
    <property type="entry name" value="EGF_2"/>
    <property type="match status" value="3"/>
</dbReference>
<dbReference type="Gene3D" id="2.10.25.10">
    <property type="entry name" value="Laminin"/>
    <property type="match status" value="3"/>
</dbReference>
<dbReference type="SUPFAM" id="SSF57196">
    <property type="entry name" value="EGF/Laminin"/>
    <property type="match status" value="3"/>
</dbReference>
<evidence type="ECO:0000259" key="2">
    <source>
        <dbReference type="PROSITE" id="PS50026"/>
    </source>
</evidence>
<reference evidence="4" key="1">
    <citation type="journal article" date="2019" name="bioRxiv">
        <title>The Genome of the Zebra Mussel, Dreissena polymorpha: A Resource for Invasive Species Research.</title>
        <authorList>
            <person name="McCartney M.A."/>
            <person name="Auch B."/>
            <person name="Kono T."/>
            <person name="Mallez S."/>
            <person name="Zhang Y."/>
            <person name="Obille A."/>
            <person name="Becker A."/>
            <person name="Abrahante J.E."/>
            <person name="Garbe J."/>
            <person name="Badalamenti J.P."/>
            <person name="Herman A."/>
            <person name="Mangelson H."/>
            <person name="Liachko I."/>
            <person name="Sullivan S."/>
            <person name="Sone E.D."/>
            <person name="Koren S."/>
            <person name="Silverstein K.A.T."/>
            <person name="Beckman K.B."/>
            <person name="Gohl D.M."/>
        </authorList>
    </citation>
    <scope>NUCLEOTIDE SEQUENCE</scope>
    <source>
        <strain evidence="4">Duluth1</strain>
        <tissue evidence="4">Whole animal</tissue>
    </source>
</reference>
<keyword evidence="1" id="KW-0245">EGF-like domain</keyword>
<keyword evidence="1" id="KW-1015">Disulfide bond</keyword>
<dbReference type="PANTHER" id="PTHR22803">
    <property type="entry name" value="MANNOSE, PHOSPHOLIPASE, LECTIN RECEPTOR RELATED"/>
    <property type="match status" value="1"/>
</dbReference>
<dbReference type="PROSITE" id="PS50026">
    <property type="entry name" value="EGF_3"/>
    <property type="match status" value="3"/>
</dbReference>
<comment type="caution">
    <text evidence="1">Lacks conserved residue(s) required for the propagation of feature annotation.</text>
</comment>
<feature type="disulfide bond" evidence="1">
    <location>
        <begin position="124"/>
        <end position="133"/>
    </location>
</feature>
<evidence type="ECO:0000313" key="5">
    <source>
        <dbReference type="Proteomes" id="UP000828390"/>
    </source>
</evidence>
<comment type="caution">
    <text evidence="4">The sequence shown here is derived from an EMBL/GenBank/DDBJ whole genome shotgun (WGS) entry which is preliminary data.</text>
</comment>
<dbReference type="Pfam" id="PF00059">
    <property type="entry name" value="Lectin_C"/>
    <property type="match status" value="1"/>
</dbReference>
<dbReference type="InterPro" id="IPR016186">
    <property type="entry name" value="C-type_lectin-like/link_sf"/>
</dbReference>
<dbReference type="InterPro" id="IPR000742">
    <property type="entry name" value="EGF"/>
</dbReference>
<dbReference type="PROSITE" id="PS50041">
    <property type="entry name" value="C_TYPE_LECTIN_2"/>
    <property type="match status" value="1"/>
</dbReference>
<feature type="disulfide bond" evidence="1">
    <location>
        <begin position="36"/>
        <end position="45"/>
    </location>
</feature>
<evidence type="ECO:0000256" key="1">
    <source>
        <dbReference type="PROSITE-ProRule" id="PRU00076"/>
    </source>
</evidence>
<feature type="domain" description="EGF-like" evidence="2">
    <location>
        <begin position="52"/>
        <end position="90"/>
    </location>
</feature>
<evidence type="ECO:0000259" key="3">
    <source>
        <dbReference type="PROSITE" id="PS50041"/>
    </source>
</evidence>
<reference evidence="4" key="2">
    <citation type="submission" date="2020-11" db="EMBL/GenBank/DDBJ databases">
        <authorList>
            <person name="McCartney M.A."/>
            <person name="Auch B."/>
            <person name="Kono T."/>
            <person name="Mallez S."/>
            <person name="Becker A."/>
            <person name="Gohl D.M."/>
            <person name="Silverstein K.A.T."/>
            <person name="Koren S."/>
            <person name="Bechman K.B."/>
            <person name="Herman A."/>
            <person name="Abrahante J.E."/>
            <person name="Garbe J."/>
        </authorList>
    </citation>
    <scope>NUCLEOTIDE SEQUENCE</scope>
    <source>
        <strain evidence="4">Duluth1</strain>
        <tissue evidence="4">Whole animal</tissue>
    </source>
</reference>
<evidence type="ECO:0000313" key="4">
    <source>
        <dbReference type="EMBL" id="KAH3789110.1"/>
    </source>
</evidence>
<feature type="disulfide bond" evidence="1">
    <location>
        <begin position="56"/>
        <end position="66"/>
    </location>
</feature>
<feature type="domain" description="C-type lectin" evidence="3">
    <location>
        <begin position="169"/>
        <end position="282"/>
    </location>
</feature>
<dbReference type="Proteomes" id="UP000828390">
    <property type="component" value="Unassembled WGS sequence"/>
</dbReference>
<dbReference type="Gene3D" id="3.10.100.10">
    <property type="entry name" value="Mannose-Binding Protein A, subunit A"/>
    <property type="match status" value="1"/>
</dbReference>
<accession>A0A9D4IW79</accession>
<feature type="disulfide bond" evidence="1">
    <location>
        <begin position="13"/>
        <end position="23"/>
    </location>
</feature>
<dbReference type="AlphaFoldDB" id="A0A9D4IW79"/>
<dbReference type="InterPro" id="IPR050111">
    <property type="entry name" value="C-type_lectin/snaclec_domain"/>
</dbReference>
<protein>
    <submittedName>
        <fullName evidence="4">Uncharacterized protein</fullName>
    </submittedName>
</protein>
<feature type="disulfide bond" evidence="1">
    <location>
        <begin position="80"/>
        <end position="89"/>
    </location>
</feature>
<dbReference type="SUPFAM" id="SSF56436">
    <property type="entry name" value="C-type lectin-like"/>
    <property type="match status" value="1"/>
</dbReference>
<dbReference type="CDD" id="cd00037">
    <property type="entry name" value="CLECT"/>
    <property type="match status" value="1"/>
</dbReference>
<dbReference type="PROSITE" id="PS00022">
    <property type="entry name" value="EGF_1"/>
    <property type="match status" value="3"/>
</dbReference>
<dbReference type="OrthoDB" id="6154520at2759"/>
<feature type="disulfide bond" evidence="1">
    <location>
        <begin position="105"/>
        <end position="122"/>
    </location>
</feature>
<dbReference type="InterPro" id="IPR016187">
    <property type="entry name" value="CTDL_fold"/>
</dbReference>
<sequence>MIFHFPTIPANPCSPSPCVRGSCYRSGNIPTFFCMCPTGFTGLHCEIVLTTPANTCFPSPCVRGSCYIGGGNIPTFFCSCPTGFTGLLCETVLTTPANPCSASPCVRGSCFIGGGNNATFFCLCPTGFTGLHCETDIATTSSPTTHPTPTTMITCPPHPRRTASRYRVFDRSCYEFVSTHKSWSAAEVDCRSQGGYLVIIDNGKEQDMVHRVDTSLLKNDSWIGLNDINYEGHFAWVSGIRSTFANFGITHSHILHDCVIMRRHDGKWDERHCNWQFPYVCEYAGHNNPVVSLIG</sequence>
<feature type="disulfide bond" evidence="1">
    <location>
        <begin position="100"/>
        <end position="110"/>
    </location>
</feature>
<dbReference type="SMART" id="SM00034">
    <property type="entry name" value="CLECT"/>
    <property type="match status" value="1"/>
</dbReference>
<feature type="domain" description="EGF-like" evidence="2">
    <location>
        <begin position="9"/>
        <end position="46"/>
    </location>
</feature>
<gene>
    <name evidence="4" type="ORF">DPMN_167279</name>
</gene>
<feature type="disulfide bond" evidence="1">
    <location>
        <begin position="61"/>
        <end position="78"/>
    </location>
</feature>
<organism evidence="4 5">
    <name type="scientific">Dreissena polymorpha</name>
    <name type="common">Zebra mussel</name>
    <name type="synonym">Mytilus polymorpha</name>
    <dbReference type="NCBI Taxonomy" id="45954"/>
    <lineage>
        <taxon>Eukaryota</taxon>
        <taxon>Metazoa</taxon>
        <taxon>Spiralia</taxon>
        <taxon>Lophotrochozoa</taxon>
        <taxon>Mollusca</taxon>
        <taxon>Bivalvia</taxon>
        <taxon>Autobranchia</taxon>
        <taxon>Heteroconchia</taxon>
        <taxon>Euheterodonta</taxon>
        <taxon>Imparidentia</taxon>
        <taxon>Neoheterodontei</taxon>
        <taxon>Myida</taxon>
        <taxon>Dreissenoidea</taxon>
        <taxon>Dreissenidae</taxon>
        <taxon>Dreissena</taxon>
    </lineage>
</organism>
<dbReference type="SMART" id="SM00181">
    <property type="entry name" value="EGF"/>
    <property type="match status" value="3"/>
</dbReference>
<dbReference type="InterPro" id="IPR001304">
    <property type="entry name" value="C-type_lectin-like"/>
</dbReference>
<proteinExistence type="predicted"/>
<feature type="domain" description="EGF-like" evidence="2">
    <location>
        <begin position="96"/>
        <end position="134"/>
    </location>
</feature>
<name>A0A9D4IW79_DREPO</name>
<dbReference type="EMBL" id="JAIWYP010000008">
    <property type="protein sequence ID" value="KAH3789110.1"/>
    <property type="molecule type" value="Genomic_DNA"/>
</dbReference>